<proteinExistence type="predicted"/>
<evidence type="ECO:0000313" key="2">
    <source>
        <dbReference type="Proteomes" id="UP001632038"/>
    </source>
</evidence>
<comment type="caution">
    <text evidence="1">The sequence shown here is derived from an EMBL/GenBank/DDBJ whole genome shotgun (WGS) entry which is preliminary data.</text>
</comment>
<dbReference type="AlphaFoldDB" id="A0ABD3BLU2"/>
<gene>
    <name evidence="1" type="ORF">CASFOL_038754</name>
</gene>
<keyword evidence="2" id="KW-1185">Reference proteome</keyword>
<organism evidence="1 2">
    <name type="scientific">Castilleja foliolosa</name>
    <dbReference type="NCBI Taxonomy" id="1961234"/>
    <lineage>
        <taxon>Eukaryota</taxon>
        <taxon>Viridiplantae</taxon>
        <taxon>Streptophyta</taxon>
        <taxon>Embryophyta</taxon>
        <taxon>Tracheophyta</taxon>
        <taxon>Spermatophyta</taxon>
        <taxon>Magnoliopsida</taxon>
        <taxon>eudicotyledons</taxon>
        <taxon>Gunneridae</taxon>
        <taxon>Pentapetalae</taxon>
        <taxon>asterids</taxon>
        <taxon>lamiids</taxon>
        <taxon>Lamiales</taxon>
        <taxon>Orobanchaceae</taxon>
        <taxon>Pedicularideae</taxon>
        <taxon>Castillejinae</taxon>
        <taxon>Castilleja</taxon>
    </lineage>
</organism>
<reference evidence="2" key="1">
    <citation type="journal article" date="2024" name="IScience">
        <title>Strigolactones Initiate the Formation of Haustorium-like Structures in Castilleja.</title>
        <authorList>
            <person name="Buerger M."/>
            <person name="Peterson D."/>
            <person name="Chory J."/>
        </authorList>
    </citation>
    <scope>NUCLEOTIDE SEQUENCE [LARGE SCALE GENOMIC DNA]</scope>
</reference>
<evidence type="ECO:0000313" key="1">
    <source>
        <dbReference type="EMBL" id="KAL3618433.1"/>
    </source>
</evidence>
<dbReference type="EMBL" id="JAVIJP010000081">
    <property type="protein sequence ID" value="KAL3618433.1"/>
    <property type="molecule type" value="Genomic_DNA"/>
</dbReference>
<accession>A0ABD3BLU2</accession>
<name>A0ABD3BLU2_9LAMI</name>
<protein>
    <submittedName>
        <fullName evidence="1">Uncharacterized protein</fullName>
    </submittedName>
</protein>
<dbReference type="Proteomes" id="UP001632038">
    <property type="component" value="Unassembled WGS sequence"/>
</dbReference>
<sequence length="33" mass="3733">MLCISANNSIHVGEEIRSTFRLADISFVQPNNR</sequence>